<name>A0ABW4VNX7_9BACT</name>
<evidence type="ECO:0000313" key="2">
    <source>
        <dbReference type="Proteomes" id="UP001597361"/>
    </source>
</evidence>
<dbReference type="Proteomes" id="UP001597361">
    <property type="component" value="Unassembled WGS sequence"/>
</dbReference>
<feature type="non-terminal residue" evidence="1">
    <location>
        <position position="1"/>
    </location>
</feature>
<gene>
    <name evidence="1" type="ORF">ACFSKL_10620</name>
</gene>
<sequence length="103" mass="11086">KNVLFDNVHDQNAFHLFGDVSIAGVSRFVQGIVLADGNGGLMLFEKGGSHTQTSDLSHVDGVVAKKGDEAFVYPIGDGGFFRFAGISSPSETISNFHAKYFFE</sequence>
<accession>A0ABW4VNX7</accession>
<protein>
    <submittedName>
        <fullName evidence="1">Uncharacterized protein</fullName>
    </submittedName>
</protein>
<organism evidence="1 2">
    <name type="scientific">Belliella marina</name>
    <dbReference type="NCBI Taxonomy" id="1644146"/>
    <lineage>
        <taxon>Bacteria</taxon>
        <taxon>Pseudomonadati</taxon>
        <taxon>Bacteroidota</taxon>
        <taxon>Cytophagia</taxon>
        <taxon>Cytophagales</taxon>
        <taxon>Cyclobacteriaceae</taxon>
        <taxon>Belliella</taxon>
    </lineage>
</organism>
<comment type="caution">
    <text evidence="1">The sequence shown here is derived from an EMBL/GenBank/DDBJ whole genome shotgun (WGS) entry which is preliminary data.</text>
</comment>
<evidence type="ECO:0000313" key="1">
    <source>
        <dbReference type="EMBL" id="MFD2035247.1"/>
    </source>
</evidence>
<feature type="non-terminal residue" evidence="1">
    <location>
        <position position="103"/>
    </location>
</feature>
<keyword evidence="2" id="KW-1185">Reference proteome</keyword>
<proteinExistence type="predicted"/>
<reference evidence="2" key="1">
    <citation type="journal article" date="2019" name="Int. J. Syst. Evol. Microbiol.">
        <title>The Global Catalogue of Microorganisms (GCM) 10K type strain sequencing project: providing services to taxonomists for standard genome sequencing and annotation.</title>
        <authorList>
            <consortium name="The Broad Institute Genomics Platform"/>
            <consortium name="The Broad Institute Genome Sequencing Center for Infectious Disease"/>
            <person name="Wu L."/>
            <person name="Ma J."/>
        </authorList>
    </citation>
    <scope>NUCLEOTIDE SEQUENCE [LARGE SCALE GENOMIC DNA]</scope>
    <source>
        <strain evidence="2">CGMCC 1.15180</strain>
    </source>
</reference>
<dbReference type="EMBL" id="JBHUHR010000030">
    <property type="protein sequence ID" value="MFD2035247.1"/>
    <property type="molecule type" value="Genomic_DNA"/>
</dbReference>